<reference evidence="2" key="1">
    <citation type="submission" date="2017-12" db="EMBL/GenBank/DDBJ databases">
        <title>Sequencing the genomes of 1000 Actinobacteria strains.</title>
        <authorList>
            <person name="Klenk H.-P."/>
        </authorList>
    </citation>
    <scope>NUCLEOTIDE SEQUENCE [LARGE SCALE GENOMIC DNA]</scope>
    <source>
        <strain evidence="2">DSM 44228</strain>
    </source>
</reference>
<feature type="compositionally biased region" description="Polar residues" evidence="1">
    <location>
        <begin position="129"/>
        <end position="139"/>
    </location>
</feature>
<dbReference type="Proteomes" id="UP000233786">
    <property type="component" value="Unassembled WGS sequence"/>
</dbReference>
<gene>
    <name evidence="2" type="ORF">A8926_5999</name>
</gene>
<sequence>MHRMLPQNSHQWRATARFYILRCPFVVPARRVSLESDEPEGVFEIESAQIRYEAGTRRYISVRQRGRHASHEPGVARHFPQHSNPGTRHGPDTVHTDLGPSQPLAPLHQRSAFPQENLDPGQVLVSPCRTGTSPHSRPISQHPHETPGLMPPVLPRATRSTRSVLVCAASWRRSSRSARFRRDQLWTVRCAADVFGAGVVTDTRSGGNACGHRPTEKGARKAVHRGTICPIGPHRNLPS</sequence>
<feature type="region of interest" description="Disordered" evidence="1">
    <location>
        <begin position="68"/>
        <end position="99"/>
    </location>
</feature>
<keyword evidence="3" id="KW-1185">Reference proteome</keyword>
<dbReference type="STRING" id="994479.GCA_000194155_05841"/>
<name>A0A2N3Y4Y1_SACSN</name>
<feature type="region of interest" description="Disordered" evidence="1">
    <location>
        <begin position="129"/>
        <end position="154"/>
    </location>
</feature>
<comment type="caution">
    <text evidence="2">The sequence shown here is derived from an EMBL/GenBank/DDBJ whole genome shotgun (WGS) entry which is preliminary data.</text>
</comment>
<evidence type="ECO:0000313" key="2">
    <source>
        <dbReference type="EMBL" id="PKW17960.1"/>
    </source>
</evidence>
<evidence type="ECO:0000256" key="1">
    <source>
        <dbReference type="SAM" id="MobiDB-lite"/>
    </source>
</evidence>
<organism evidence="2 3">
    <name type="scientific">Saccharopolyspora spinosa</name>
    <dbReference type="NCBI Taxonomy" id="60894"/>
    <lineage>
        <taxon>Bacteria</taxon>
        <taxon>Bacillati</taxon>
        <taxon>Actinomycetota</taxon>
        <taxon>Actinomycetes</taxon>
        <taxon>Pseudonocardiales</taxon>
        <taxon>Pseudonocardiaceae</taxon>
        <taxon>Saccharopolyspora</taxon>
    </lineage>
</organism>
<protein>
    <submittedName>
        <fullName evidence="2">Uncharacterized protein</fullName>
    </submittedName>
</protein>
<evidence type="ECO:0000313" key="3">
    <source>
        <dbReference type="Proteomes" id="UP000233786"/>
    </source>
</evidence>
<dbReference type="EMBL" id="PJNB01000001">
    <property type="protein sequence ID" value="PKW17960.1"/>
    <property type="molecule type" value="Genomic_DNA"/>
</dbReference>
<dbReference type="AlphaFoldDB" id="A0A2N3Y4Y1"/>
<proteinExistence type="predicted"/>
<accession>A0A2N3Y4Y1</accession>